<reference evidence="2 3" key="1">
    <citation type="journal article" date="2013" name="PLoS Genet.">
        <title>The genome and development-dependent transcriptomes of Pyronema confluens: a window into fungal evolution.</title>
        <authorList>
            <person name="Traeger S."/>
            <person name="Altegoer F."/>
            <person name="Freitag M."/>
            <person name="Gabaldon T."/>
            <person name="Kempken F."/>
            <person name="Kumar A."/>
            <person name="Marcet-Houben M."/>
            <person name="Poggeler S."/>
            <person name="Stajich J.E."/>
            <person name="Nowrousian M."/>
        </authorList>
    </citation>
    <scope>NUCLEOTIDE SEQUENCE [LARGE SCALE GENOMIC DNA]</scope>
    <source>
        <strain evidence="3">CBS 100304</strain>
        <tissue evidence="2">Vegetative mycelium</tissue>
    </source>
</reference>
<feature type="region of interest" description="Disordered" evidence="1">
    <location>
        <begin position="1"/>
        <end position="32"/>
    </location>
</feature>
<evidence type="ECO:0000313" key="3">
    <source>
        <dbReference type="Proteomes" id="UP000018144"/>
    </source>
</evidence>
<feature type="compositionally biased region" description="Low complexity" evidence="1">
    <location>
        <begin position="8"/>
        <end position="29"/>
    </location>
</feature>
<dbReference type="Proteomes" id="UP000018144">
    <property type="component" value="Unassembled WGS sequence"/>
</dbReference>
<name>U4L4X9_PYROM</name>
<protein>
    <submittedName>
        <fullName evidence="2">Uncharacterized protein</fullName>
    </submittedName>
</protein>
<proteinExistence type="predicted"/>
<dbReference type="OrthoDB" id="10323424at2759"/>
<evidence type="ECO:0000313" key="2">
    <source>
        <dbReference type="EMBL" id="CCX05100.1"/>
    </source>
</evidence>
<evidence type="ECO:0000256" key="1">
    <source>
        <dbReference type="SAM" id="MobiDB-lite"/>
    </source>
</evidence>
<accession>U4L4X9</accession>
<gene>
    <name evidence="2" type="ORF">PCON_04687</name>
</gene>
<organism evidence="2 3">
    <name type="scientific">Pyronema omphalodes (strain CBS 100304)</name>
    <name type="common">Pyronema confluens</name>
    <dbReference type="NCBI Taxonomy" id="1076935"/>
    <lineage>
        <taxon>Eukaryota</taxon>
        <taxon>Fungi</taxon>
        <taxon>Dikarya</taxon>
        <taxon>Ascomycota</taxon>
        <taxon>Pezizomycotina</taxon>
        <taxon>Pezizomycetes</taxon>
        <taxon>Pezizales</taxon>
        <taxon>Pyronemataceae</taxon>
        <taxon>Pyronema</taxon>
    </lineage>
</organism>
<dbReference type="AlphaFoldDB" id="U4L4X9"/>
<keyword evidence="3" id="KW-1185">Reference proteome</keyword>
<dbReference type="EMBL" id="HF935234">
    <property type="protein sequence ID" value="CCX05100.1"/>
    <property type="molecule type" value="Genomic_DNA"/>
</dbReference>
<feature type="region of interest" description="Disordered" evidence="1">
    <location>
        <begin position="77"/>
        <end position="110"/>
    </location>
</feature>
<sequence length="286" mass="31219">MHPPENVTSNGTTTTTTTTTTSSQSSTNSAPLQQAHLQQQYYIIPPPDAVARAAAHHTLDLLLYAIRERRLENQGILNAPSTPLNTFAGAPPTIPAGTQPGTPNNVDPQQQQLQLQQPITQPPQFSPINAPTPPSGYMIGIPHVNAGQMPPPITAGITGPLTFPANMTPTPSSVPSAYAYTPSRGNLRPLPYRNWPIVQCLEECHHEVEKVTYRKECSKCRHEMRTRQAEGIANNTESDARLYRATSSSYACKVCGLQLCKECSREYAARGKAKIPVFKSRGRGKR</sequence>